<name>A0A1I7WXY3_HETBA</name>
<evidence type="ECO:0000313" key="3">
    <source>
        <dbReference type="WBParaSite" id="Hba_10015"/>
    </source>
</evidence>
<dbReference type="GO" id="GO:0003677">
    <property type="term" value="F:DNA binding"/>
    <property type="evidence" value="ECO:0007669"/>
    <property type="project" value="InterPro"/>
</dbReference>
<proteinExistence type="predicted"/>
<organism evidence="2 3">
    <name type="scientific">Heterorhabditis bacteriophora</name>
    <name type="common">Entomopathogenic nematode worm</name>
    <dbReference type="NCBI Taxonomy" id="37862"/>
    <lineage>
        <taxon>Eukaryota</taxon>
        <taxon>Metazoa</taxon>
        <taxon>Ecdysozoa</taxon>
        <taxon>Nematoda</taxon>
        <taxon>Chromadorea</taxon>
        <taxon>Rhabditida</taxon>
        <taxon>Rhabditina</taxon>
        <taxon>Rhabditomorpha</taxon>
        <taxon>Strongyloidea</taxon>
        <taxon>Heterorhabditidae</taxon>
        <taxon>Heterorhabditis</taxon>
    </lineage>
</organism>
<dbReference type="WBParaSite" id="Hba_10015">
    <property type="protein sequence ID" value="Hba_10015"/>
    <property type="gene ID" value="Hba_10015"/>
</dbReference>
<protein>
    <submittedName>
        <fullName evidence="3">HTH_Tnp_Tc3_1 domain-containing protein</fullName>
    </submittedName>
</protein>
<dbReference type="Proteomes" id="UP000095283">
    <property type="component" value="Unplaced"/>
</dbReference>
<feature type="domain" description="Tc3 transposase DNA binding" evidence="1">
    <location>
        <begin position="4"/>
        <end position="51"/>
    </location>
</feature>
<dbReference type="Pfam" id="PF11427">
    <property type="entry name" value="HTH_Tnp_Tc3_1"/>
    <property type="match status" value="1"/>
</dbReference>
<dbReference type="AlphaFoldDB" id="A0A1I7WXY3"/>
<keyword evidence="2" id="KW-1185">Reference proteome</keyword>
<sequence>MGRLSSLSLHERGQIKVLSTSGYTVKRSADVLKRSRRTIKNFLRLQGEYGTKNSNEQSKKLNEREKSEILWATSDSTIRE</sequence>
<dbReference type="InterPro" id="IPR025898">
    <property type="entry name" value="Tc3_transposase_DNA-bd_dom"/>
</dbReference>
<reference evidence="3" key="1">
    <citation type="submission" date="2016-11" db="UniProtKB">
        <authorList>
            <consortium name="WormBaseParasite"/>
        </authorList>
    </citation>
    <scope>IDENTIFICATION</scope>
</reference>
<dbReference type="Gene3D" id="1.10.10.60">
    <property type="entry name" value="Homeodomain-like"/>
    <property type="match status" value="1"/>
</dbReference>
<evidence type="ECO:0000313" key="2">
    <source>
        <dbReference type="Proteomes" id="UP000095283"/>
    </source>
</evidence>
<evidence type="ECO:0000259" key="1">
    <source>
        <dbReference type="Pfam" id="PF11427"/>
    </source>
</evidence>
<accession>A0A1I7WXY3</accession>